<protein>
    <submittedName>
        <fullName evidence="3">Venom protein 20</fullName>
    </submittedName>
</protein>
<organism evidence="3 4">
    <name type="scientific">Cotesia congregata</name>
    <name type="common">Parasitoid wasp</name>
    <name type="synonym">Apanteles congregatus</name>
    <dbReference type="NCBI Taxonomy" id="51543"/>
    <lineage>
        <taxon>Eukaryota</taxon>
        <taxon>Metazoa</taxon>
        <taxon>Ecdysozoa</taxon>
        <taxon>Arthropoda</taxon>
        <taxon>Hexapoda</taxon>
        <taxon>Insecta</taxon>
        <taxon>Pterygota</taxon>
        <taxon>Neoptera</taxon>
        <taxon>Endopterygota</taxon>
        <taxon>Hymenoptera</taxon>
        <taxon>Apocrita</taxon>
        <taxon>Ichneumonoidea</taxon>
        <taxon>Braconidae</taxon>
        <taxon>Microgastrinae</taxon>
        <taxon>Cotesia</taxon>
    </lineage>
</organism>
<dbReference type="OrthoDB" id="8145837at2759"/>
<keyword evidence="4" id="KW-1185">Reference proteome</keyword>
<sequence length="410" mass="45920">MIVFLSLIILLGDIPGGSTDECLPNSSGIDQQCSPVIGNKCTKEDDCPISNTICDQVCKCKGGMHPSEDKNFCETDVKRIGDSCKDDECNTIENAVCKQTNVKTKFSGNEIWDTESTCQCKLNHFLSNVKCVKYANDLRDRCEDNHECYKIIGSKKCNKTTNTCQCNEKIYYLADGKCHKKAKNLHDACHHPSGCKPKLSECLNNECQCESNYIEYNNACYGLLTATCSQPSDCLSTSFSCESSTCKNVERQKGKKIVSSKPGVSLYWTNRTADSIGATDGFYAGLDNQFKVYVCRLTHEGLVIPGKLLEFKNSTRCDPEYLQEELRLKQFEMLRGSSLKWSNSSITLDKAVYGGANKDDKPYLICRVVHTQDSGQIIVGRLEPPQYKSCIVPYNGQIYNYEKFDILVHE</sequence>
<dbReference type="Proteomes" id="UP000786811">
    <property type="component" value="Unassembled WGS sequence"/>
</dbReference>
<dbReference type="InterPro" id="IPR006149">
    <property type="entry name" value="EB_dom"/>
</dbReference>
<dbReference type="InterPro" id="IPR006616">
    <property type="entry name" value="DM9_repeat"/>
</dbReference>
<evidence type="ECO:0000256" key="1">
    <source>
        <dbReference type="SAM" id="SignalP"/>
    </source>
</evidence>
<gene>
    <name evidence="3" type="ORF">HICCMSTLAB_LOCUS972</name>
</gene>
<keyword evidence="1" id="KW-0732">Signal</keyword>
<dbReference type="SMART" id="SM00696">
    <property type="entry name" value="DM9"/>
    <property type="match status" value="1"/>
</dbReference>
<dbReference type="Pfam" id="PF11901">
    <property type="entry name" value="DM9"/>
    <property type="match status" value="1"/>
</dbReference>
<evidence type="ECO:0000259" key="2">
    <source>
        <dbReference type="Pfam" id="PF01683"/>
    </source>
</evidence>
<accession>A0A8J2E1S4</accession>
<dbReference type="Pfam" id="PF01683">
    <property type="entry name" value="EB"/>
    <property type="match status" value="1"/>
</dbReference>
<dbReference type="PANTHER" id="PTHR39069">
    <property type="entry name" value="ECDYSONE-INDUCIBLE GENE E1, ISOFORM A"/>
    <property type="match status" value="1"/>
</dbReference>
<reference evidence="3" key="1">
    <citation type="submission" date="2021-04" db="EMBL/GenBank/DDBJ databases">
        <authorList>
            <person name="Chebbi M.A.C M."/>
        </authorList>
    </citation>
    <scope>NUCLEOTIDE SEQUENCE</scope>
</reference>
<feature type="chain" id="PRO_5035269324" evidence="1">
    <location>
        <begin position="20"/>
        <end position="410"/>
    </location>
</feature>
<dbReference type="PANTHER" id="PTHR39069:SF8">
    <property type="entry name" value="FI17111P1"/>
    <property type="match status" value="1"/>
</dbReference>
<evidence type="ECO:0000313" key="4">
    <source>
        <dbReference type="Proteomes" id="UP000786811"/>
    </source>
</evidence>
<proteinExistence type="predicted"/>
<comment type="caution">
    <text evidence="3">The sequence shown here is derived from an EMBL/GenBank/DDBJ whole genome shotgun (WGS) entry which is preliminary data.</text>
</comment>
<name>A0A8J2E1S4_COTCN</name>
<dbReference type="EMBL" id="CAJNRD030001114">
    <property type="protein sequence ID" value="CAG5074227.1"/>
    <property type="molecule type" value="Genomic_DNA"/>
</dbReference>
<feature type="signal peptide" evidence="1">
    <location>
        <begin position="1"/>
        <end position="19"/>
    </location>
</feature>
<dbReference type="AlphaFoldDB" id="A0A8J2E1S4"/>
<evidence type="ECO:0000313" key="3">
    <source>
        <dbReference type="EMBL" id="CAG5074227.1"/>
    </source>
</evidence>
<feature type="domain" description="EB" evidence="2">
    <location>
        <begin position="173"/>
        <end position="220"/>
    </location>
</feature>